<reference evidence="1 2" key="2">
    <citation type="submission" date="2018-11" db="EMBL/GenBank/DDBJ databases">
        <authorList>
            <consortium name="Pathogen Informatics"/>
        </authorList>
    </citation>
    <scope>NUCLEOTIDE SEQUENCE [LARGE SCALE GENOMIC DNA]</scope>
</reference>
<evidence type="ECO:0000313" key="2">
    <source>
        <dbReference type="Proteomes" id="UP000274429"/>
    </source>
</evidence>
<accession>A0A0R3X4V9</accession>
<dbReference type="SUPFAM" id="SSF49265">
    <property type="entry name" value="Fibronectin type III"/>
    <property type="match status" value="1"/>
</dbReference>
<keyword evidence="2" id="KW-1185">Reference proteome</keyword>
<protein>
    <submittedName>
        <fullName evidence="3">Secreted protein</fullName>
    </submittedName>
</protein>
<name>A0A0R3X4V9_HYDTA</name>
<dbReference type="InterPro" id="IPR036116">
    <property type="entry name" value="FN3_sf"/>
</dbReference>
<dbReference type="WBParaSite" id="TTAC_0000846601-mRNA-1">
    <property type="protein sequence ID" value="TTAC_0000846601-mRNA-1"/>
    <property type="gene ID" value="TTAC_0000846601"/>
</dbReference>
<organism evidence="3">
    <name type="scientific">Hydatigena taeniaeformis</name>
    <name type="common">Feline tapeworm</name>
    <name type="synonym">Taenia taeniaeformis</name>
    <dbReference type="NCBI Taxonomy" id="6205"/>
    <lineage>
        <taxon>Eukaryota</taxon>
        <taxon>Metazoa</taxon>
        <taxon>Spiralia</taxon>
        <taxon>Lophotrochozoa</taxon>
        <taxon>Platyhelminthes</taxon>
        <taxon>Cestoda</taxon>
        <taxon>Eucestoda</taxon>
        <taxon>Cyclophyllidea</taxon>
        <taxon>Taeniidae</taxon>
        <taxon>Hydatigera</taxon>
    </lineage>
</organism>
<dbReference type="AlphaFoldDB" id="A0A0R3X4V9"/>
<dbReference type="EMBL" id="UYWX01020508">
    <property type="protein sequence ID" value="VDM33005.1"/>
    <property type="molecule type" value="Genomic_DNA"/>
</dbReference>
<proteinExistence type="predicted"/>
<reference evidence="3" key="1">
    <citation type="submission" date="2017-02" db="UniProtKB">
        <authorList>
            <consortium name="WormBaseParasite"/>
        </authorList>
    </citation>
    <scope>IDENTIFICATION</scope>
</reference>
<evidence type="ECO:0000313" key="3">
    <source>
        <dbReference type="WBParaSite" id="TTAC_0000846601-mRNA-1"/>
    </source>
</evidence>
<evidence type="ECO:0000313" key="1">
    <source>
        <dbReference type="EMBL" id="VDM33005.1"/>
    </source>
</evidence>
<dbReference type="Proteomes" id="UP000274429">
    <property type="component" value="Unassembled WGS sequence"/>
</dbReference>
<sequence>MGEDCIHLAEVAAVSFFCNSSSFSVVRIETVAFTPDSFTLDNLQSNTTYYPTVRAVSTVVAVCTSTAEMLATPSAVLKLRMTF</sequence>
<gene>
    <name evidence="1" type="ORF">TTAC_LOCUS8451</name>
</gene>